<dbReference type="RefSeq" id="WP_190999890.1">
    <property type="nucleotide sequence ID" value="NZ_JACXSI010000069.1"/>
</dbReference>
<organism evidence="2 3">
    <name type="scientific">Peribacillus faecalis</name>
    <dbReference type="NCBI Taxonomy" id="2772559"/>
    <lineage>
        <taxon>Bacteria</taxon>
        <taxon>Bacillati</taxon>
        <taxon>Bacillota</taxon>
        <taxon>Bacilli</taxon>
        <taxon>Bacillales</taxon>
        <taxon>Bacillaceae</taxon>
        <taxon>Peribacillus</taxon>
    </lineage>
</organism>
<reference evidence="2" key="1">
    <citation type="submission" date="2020-09" db="EMBL/GenBank/DDBJ databases">
        <title>Bacillus faecalis sp. nov., a moderately halophilic bacterium isolated from cow faeces.</title>
        <authorList>
            <person name="Jiang L."/>
            <person name="Lee J."/>
        </authorList>
    </citation>
    <scope>NUCLEOTIDE SEQUENCE</scope>
    <source>
        <strain evidence="2">AGMB 02131</strain>
    </source>
</reference>
<name>A0A927D3D5_9BACI</name>
<dbReference type="PANTHER" id="PTHR21666">
    <property type="entry name" value="PEPTIDASE-RELATED"/>
    <property type="match status" value="1"/>
</dbReference>
<dbReference type="InterPro" id="IPR018392">
    <property type="entry name" value="LysM"/>
</dbReference>
<dbReference type="PROSITE" id="PS51782">
    <property type="entry name" value="LYSM"/>
    <property type="match status" value="1"/>
</dbReference>
<dbReference type="SUPFAM" id="SSF51261">
    <property type="entry name" value="Duplicated hybrid motif"/>
    <property type="match status" value="1"/>
</dbReference>
<dbReference type="Proteomes" id="UP000602076">
    <property type="component" value="Unassembled WGS sequence"/>
</dbReference>
<dbReference type="Pfam" id="PF01476">
    <property type="entry name" value="LysM"/>
    <property type="match status" value="1"/>
</dbReference>
<feature type="domain" description="LysM" evidence="1">
    <location>
        <begin position="184"/>
        <end position="228"/>
    </location>
</feature>
<dbReference type="InterPro" id="IPR036779">
    <property type="entry name" value="LysM_dom_sf"/>
</dbReference>
<keyword evidence="3" id="KW-1185">Reference proteome</keyword>
<dbReference type="AlphaFoldDB" id="A0A927D3D5"/>
<evidence type="ECO:0000313" key="2">
    <source>
        <dbReference type="EMBL" id="MBD3110354.1"/>
    </source>
</evidence>
<dbReference type="InterPro" id="IPR016047">
    <property type="entry name" value="M23ase_b-sheet_dom"/>
</dbReference>
<dbReference type="EMBL" id="JACXSI010000069">
    <property type="protein sequence ID" value="MBD3110354.1"/>
    <property type="molecule type" value="Genomic_DNA"/>
</dbReference>
<accession>A0A927D3D5</accession>
<dbReference type="GO" id="GO:0004222">
    <property type="term" value="F:metalloendopeptidase activity"/>
    <property type="evidence" value="ECO:0007669"/>
    <property type="project" value="TreeGrafter"/>
</dbReference>
<dbReference type="Gene3D" id="2.70.70.10">
    <property type="entry name" value="Glucose Permease (Domain IIA)"/>
    <property type="match status" value="1"/>
</dbReference>
<dbReference type="CDD" id="cd12797">
    <property type="entry name" value="M23_peptidase"/>
    <property type="match status" value="1"/>
</dbReference>
<sequence>MLDYGRRLLVVAVLALFISLLFIGAATSRADSLNEQEWIWPTTGEISDYFGTRAGKHKGIDIAGSEDADVHAVSDGVVSKSYYSDSYGNVVFVEHPLEGYETVYAHLNERTVREGEYVEKGQIIGKMGNTGRSSGVHLHFEVHQSEWTAEKENALDPLIVFADMKKETIEVSAHEQNHIAAEQQKHIVKKGETLWSISDHYGVPVKTLLVLNNISDPSRIFEGQVIQIKTNG</sequence>
<dbReference type="PANTHER" id="PTHR21666:SF290">
    <property type="entry name" value="PEPTIDASE M23 DOMAIN PROTEIN"/>
    <property type="match status" value="1"/>
</dbReference>
<comment type="caution">
    <text evidence="2">The sequence shown here is derived from an EMBL/GenBank/DDBJ whole genome shotgun (WGS) entry which is preliminary data.</text>
</comment>
<proteinExistence type="predicted"/>
<protein>
    <submittedName>
        <fullName evidence="2">Peptidoglycan DD-metalloendopeptidase family protein</fullName>
    </submittedName>
</protein>
<dbReference type="Gene3D" id="3.10.350.10">
    <property type="entry name" value="LysM domain"/>
    <property type="match status" value="1"/>
</dbReference>
<dbReference type="Pfam" id="PF01551">
    <property type="entry name" value="Peptidase_M23"/>
    <property type="match status" value="1"/>
</dbReference>
<dbReference type="InterPro" id="IPR011055">
    <property type="entry name" value="Dup_hybrid_motif"/>
</dbReference>
<evidence type="ECO:0000313" key="3">
    <source>
        <dbReference type="Proteomes" id="UP000602076"/>
    </source>
</evidence>
<evidence type="ECO:0000259" key="1">
    <source>
        <dbReference type="PROSITE" id="PS51782"/>
    </source>
</evidence>
<dbReference type="SUPFAM" id="SSF54106">
    <property type="entry name" value="LysM domain"/>
    <property type="match status" value="1"/>
</dbReference>
<dbReference type="CDD" id="cd00118">
    <property type="entry name" value="LysM"/>
    <property type="match status" value="1"/>
</dbReference>
<gene>
    <name evidence="2" type="ORF">IEO70_18680</name>
</gene>
<dbReference type="SMART" id="SM00257">
    <property type="entry name" value="LysM"/>
    <property type="match status" value="1"/>
</dbReference>
<dbReference type="InterPro" id="IPR050570">
    <property type="entry name" value="Cell_wall_metabolism_enzyme"/>
</dbReference>